<feature type="coiled-coil region" evidence="1">
    <location>
        <begin position="49"/>
        <end position="298"/>
    </location>
</feature>
<dbReference type="Proteomes" id="UP000465112">
    <property type="component" value="Chromosome 7"/>
</dbReference>
<proteinExistence type="predicted"/>
<feature type="compositionally biased region" description="Polar residues" evidence="2">
    <location>
        <begin position="1211"/>
        <end position="1235"/>
    </location>
</feature>
<evidence type="ECO:0000256" key="1">
    <source>
        <dbReference type="SAM" id="Coils"/>
    </source>
</evidence>
<evidence type="ECO:0000313" key="5">
    <source>
        <dbReference type="Proteomes" id="UP000465112"/>
    </source>
</evidence>
<dbReference type="Pfam" id="PF25817">
    <property type="entry name" value="ICE1_C"/>
    <property type="match status" value="1"/>
</dbReference>
<feature type="compositionally biased region" description="Polar residues" evidence="2">
    <location>
        <begin position="484"/>
        <end position="511"/>
    </location>
</feature>
<dbReference type="OrthoDB" id="2238957at2759"/>
<feature type="compositionally biased region" description="Low complexity" evidence="2">
    <location>
        <begin position="688"/>
        <end position="700"/>
    </location>
</feature>
<dbReference type="InterPro" id="IPR057881">
    <property type="entry name" value="ICE1_C"/>
</dbReference>
<feature type="compositionally biased region" description="Basic and acidic residues" evidence="2">
    <location>
        <begin position="758"/>
        <end position="767"/>
    </location>
</feature>
<feature type="domain" description="Little elongation complex subunit 1 C-terminal" evidence="3">
    <location>
        <begin position="1412"/>
        <end position="1602"/>
    </location>
</feature>
<organism evidence="4 5">
    <name type="scientific">Perca fluviatilis</name>
    <name type="common">European perch</name>
    <dbReference type="NCBI Taxonomy" id="8168"/>
    <lineage>
        <taxon>Eukaryota</taxon>
        <taxon>Metazoa</taxon>
        <taxon>Chordata</taxon>
        <taxon>Craniata</taxon>
        <taxon>Vertebrata</taxon>
        <taxon>Euteleostomi</taxon>
        <taxon>Actinopterygii</taxon>
        <taxon>Neopterygii</taxon>
        <taxon>Teleostei</taxon>
        <taxon>Neoteleostei</taxon>
        <taxon>Acanthomorphata</taxon>
        <taxon>Eupercaria</taxon>
        <taxon>Perciformes</taxon>
        <taxon>Percoidei</taxon>
        <taxon>Percidae</taxon>
        <taxon>Percinae</taxon>
        <taxon>Perca</taxon>
    </lineage>
</organism>
<dbReference type="PANTHER" id="PTHR11852:SF4">
    <property type="entry name" value="LITTLE ELONGATION COMPLEX SUBUNIT 1"/>
    <property type="match status" value="1"/>
</dbReference>
<feature type="compositionally biased region" description="Polar residues" evidence="2">
    <location>
        <begin position="1057"/>
        <end position="1068"/>
    </location>
</feature>
<dbReference type="PANTHER" id="PTHR11852">
    <property type="entry name" value="PLATELET-ACTIVATING FACTOR ACETYLHYDROLASE"/>
    <property type="match status" value="1"/>
</dbReference>
<dbReference type="EMBL" id="VHII01000007">
    <property type="protein sequence ID" value="KAF1387645.1"/>
    <property type="molecule type" value="Genomic_DNA"/>
</dbReference>
<protein>
    <recommendedName>
        <fullName evidence="3">Little elongation complex subunit 1 C-terminal domain-containing protein</fullName>
    </recommendedName>
</protein>
<feature type="compositionally biased region" description="Acidic residues" evidence="2">
    <location>
        <begin position="467"/>
        <end position="476"/>
    </location>
</feature>
<sequence>MMPGDSQSKTAAIAAVGNCQNCSVLHQSLTEYVSSFLALKEKIPLSDDTTRLQQQLEELQIRLVTLEKKTADYESVQAELEEKKGALKTYEHMSEEMEKLKHQNSKTMAENKKLEDQLKDVKELTETQSLENSQLKREKAIVENDLLETQTLLKKFQAQADQIEKLIEENAKTTSMNKKLEDQLKDVKELTETQSLENAQLKREKAVVENDLLETQTSLKKSQAEADQVEKLIEENAKTTSIKDSLENKVRLLEESVCNQNHQISQLSKEKILLERNIDDLQVRLMKLEREMSKEYRSTSTQASVPEEPKVDKEKFRVLLQSLWACVEPKQQQQSSTDLLHLPESRSKQVLHSSPQNRLHSHLSNASQSASHKSRESHSYPMQTEDTFTQLKASPHRDKSIKQQASLQSTSSAKKQTDTPKKRKRLSKEHKTEESSTDLGSSEVSVEEIMALFKPLLACISPLPDLDTEMESTETTDGEKENHPNISDDSAPCQQEASLPSTTSGETSHCPKTSALATEGKADLPAVTTQEGEHISNENDSTDLGQIELGGVTEMKGKSSTDGEEIHLQKDMQIEQEPEAVCLVSASSSSSTSDITVLVEVVSVTTESQKGSCSASPSSSAASSISESENALGKANEDQSETIAKMDVDTSLSDVTGADTVTPDGGESPRRSDTTALSEETGDVQLATSSVTSSTFVSSVRDAEVTNTENGSEMGTQDATVFKPQENKGCLGKDTDVPDYTPCLSSSSDDIGSVSNKTVEERLESDASIKPIGEEDGSEAQGTGAVDVAASPSESNDANKPLSPHKSPPLKKEDDKSHAHQESGQANVETPSKKDVDMETLESEILSDRGPSLSDSQETVNCESLKENLHSVCRQLSPTCLLPTLKLQPLETHANPERLNVSVNIEHSSTNKETLQSVPSLEEEGVIENAIVNCLLQDSIDASNHKVGKYKLRSSRSTTSLKSAAVTNGQNKCLKLCTKALEKQSPHVIRDGRPSPVGDSTTAQSPECIGQVRSEMGPPLPRVLTPLSTPPKPGKSINPRQAIGKLSFPSPMDRLASPTTPVQAHLTPNSQQLSSSSLNGVPSSPLQFGSATPKHAVPVPGRLPVTAMNSSPSSSSTPACQENSMRILDTMYPQLSAHARTLSILRGNVGLSLCSSESGTLPTTTESQMSCFKTINSASTAFTKTEMRGEKRQGIGMPQPKSSKCLRLDNCSPTVSRKQVPSSFSNSGEETTSPQALRLQRLKNETTSPSTEGGEPAEQNLIVNYLKKIENQCFDLLPVIQSHLYVGNLPKKPVLRDEEKEVISEICRSSLLKADDMILAILNKLKAEKSDLSINYMQALCRVHTGICRQKRDWEKAHILAHSLLTEDFPDSAKLILFVVTTWPNVLSHGSSLCQAIHTVTKLKAQEHLLSCLSAFLGWEKSPPCDIDDLISRTLSDIRSGSRLSFTKHCRYGHDLGTEAWQHVLTLQLLCAHKKWQWTYDNVLGKELWPLMNTWVTQPRDQQAPVSDVTVATVLRLIGRLGQLGMEEKCVSSVVTVANVINTLGRHGHTEGVPWEVQLAAIYCIYDLSPCNPKQALDALAGWRGETSHSVPPAITSCINQLASLCRQVDLRETRML</sequence>
<feature type="compositionally biased region" description="Polar residues" evidence="2">
    <location>
        <begin position="705"/>
        <end position="719"/>
    </location>
</feature>
<feature type="region of interest" description="Disordered" evidence="2">
    <location>
        <begin position="346"/>
        <end position="443"/>
    </location>
</feature>
<feature type="compositionally biased region" description="Polar residues" evidence="2">
    <location>
        <begin position="348"/>
        <end position="371"/>
    </location>
</feature>
<comment type="caution">
    <text evidence="4">The sequence shown here is derived from an EMBL/GenBank/DDBJ whole genome shotgun (WGS) entry which is preliminary data.</text>
</comment>
<gene>
    <name evidence="4" type="ORF">PFLUV_G00082090</name>
</gene>
<feature type="compositionally biased region" description="Polar residues" evidence="2">
    <location>
        <begin position="402"/>
        <end position="414"/>
    </location>
</feature>
<feature type="compositionally biased region" description="Polar residues" evidence="2">
    <location>
        <begin position="380"/>
        <end position="392"/>
    </location>
</feature>
<evidence type="ECO:0000313" key="4">
    <source>
        <dbReference type="EMBL" id="KAF1387645.1"/>
    </source>
</evidence>
<feature type="compositionally biased region" description="Low complexity" evidence="2">
    <location>
        <begin position="606"/>
        <end position="628"/>
    </location>
</feature>
<name>A0A6A5FAN3_PERFL</name>
<evidence type="ECO:0000256" key="2">
    <source>
        <dbReference type="SAM" id="MobiDB-lite"/>
    </source>
</evidence>
<feature type="region of interest" description="Disordered" evidence="2">
    <location>
        <begin position="606"/>
        <end position="839"/>
    </location>
</feature>
<feature type="region of interest" description="Disordered" evidence="2">
    <location>
        <begin position="467"/>
        <end position="521"/>
    </location>
</feature>
<feature type="compositionally biased region" description="Low complexity" evidence="2">
    <location>
        <begin position="745"/>
        <end position="755"/>
    </location>
</feature>
<keyword evidence="1" id="KW-0175">Coiled coil</keyword>
<feature type="region of interest" description="Disordered" evidence="2">
    <location>
        <begin position="1052"/>
        <end position="1095"/>
    </location>
</feature>
<feature type="compositionally biased region" description="Basic and acidic residues" evidence="2">
    <location>
        <begin position="810"/>
        <end position="821"/>
    </location>
</feature>
<keyword evidence="5" id="KW-1185">Reference proteome</keyword>
<reference evidence="4 5" key="1">
    <citation type="submission" date="2019-06" db="EMBL/GenBank/DDBJ databases">
        <title>A chromosome-scale genome assembly of the European perch, Perca fluviatilis.</title>
        <authorList>
            <person name="Roques C."/>
            <person name="Zahm M."/>
            <person name="Cabau C."/>
            <person name="Klopp C."/>
            <person name="Bouchez O."/>
            <person name="Donnadieu C."/>
            <person name="Kuhl H."/>
            <person name="Gislard M."/>
            <person name="Guendouz S."/>
            <person name="Journot L."/>
            <person name="Haffray P."/>
            <person name="Bestin A."/>
            <person name="Morvezen R."/>
            <person name="Feron R."/>
            <person name="Wen M."/>
            <person name="Jouanno E."/>
            <person name="Herpin A."/>
            <person name="Schartl M."/>
            <person name="Postlethwait J."/>
            <person name="Schaerlinger B."/>
            <person name="Chardard D."/>
            <person name="Lecocq T."/>
            <person name="Poncet C."/>
            <person name="Jaffrelo L."/>
            <person name="Lampietro C."/>
            <person name="Guiguen Y."/>
        </authorList>
    </citation>
    <scope>NUCLEOTIDE SEQUENCE [LARGE SCALE GENOMIC DNA]</scope>
    <source>
        <tissue evidence="4">Blood</tissue>
    </source>
</reference>
<evidence type="ECO:0000259" key="3">
    <source>
        <dbReference type="Pfam" id="PF25817"/>
    </source>
</evidence>
<feature type="compositionally biased region" description="Low complexity" evidence="2">
    <location>
        <begin position="1069"/>
        <end position="1086"/>
    </location>
</feature>
<feature type="region of interest" description="Disordered" evidence="2">
    <location>
        <begin position="1186"/>
        <end position="1238"/>
    </location>
</feature>
<accession>A0A6A5FAN3</accession>